<evidence type="ECO:0000313" key="3">
    <source>
        <dbReference type="EMBL" id="KFB49546.1"/>
    </source>
</evidence>
<dbReference type="VEuPathDB" id="VectorBase:ASIC017753"/>
<name>A0A084WH52_ANOSI</name>
<dbReference type="Pfam" id="PF06294">
    <property type="entry name" value="CH_2"/>
    <property type="match status" value="1"/>
</dbReference>
<dbReference type="Gene3D" id="1.10.418.10">
    <property type="entry name" value="Calponin-like domain"/>
    <property type="match status" value="1"/>
</dbReference>
<dbReference type="AlphaFoldDB" id="A0A084WH52"/>
<dbReference type="InterPro" id="IPR052111">
    <property type="entry name" value="Spermatogenesis_Ciliary_MAP"/>
</dbReference>
<evidence type="ECO:0000256" key="1">
    <source>
        <dbReference type="SAM" id="MobiDB-lite"/>
    </source>
</evidence>
<dbReference type="Proteomes" id="UP000030765">
    <property type="component" value="Unassembled WGS sequence"/>
</dbReference>
<dbReference type="OrthoDB" id="193300at2759"/>
<protein>
    <submittedName>
        <fullName evidence="3">AGAP008402-PA-like protein</fullName>
    </submittedName>
    <submittedName>
        <fullName evidence="4">CH_2 domain-containing protein</fullName>
    </submittedName>
</protein>
<organism evidence="3">
    <name type="scientific">Anopheles sinensis</name>
    <name type="common">Mosquito</name>
    <dbReference type="NCBI Taxonomy" id="74873"/>
    <lineage>
        <taxon>Eukaryota</taxon>
        <taxon>Metazoa</taxon>
        <taxon>Ecdysozoa</taxon>
        <taxon>Arthropoda</taxon>
        <taxon>Hexapoda</taxon>
        <taxon>Insecta</taxon>
        <taxon>Pterygota</taxon>
        <taxon>Neoptera</taxon>
        <taxon>Endopterygota</taxon>
        <taxon>Diptera</taxon>
        <taxon>Nematocera</taxon>
        <taxon>Culicoidea</taxon>
        <taxon>Culicidae</taxon>
        <taxon>Anophelinae</taxon>
        <taxon>Anopheles</taxon>
    </lineage>
</organism>
<dbReference type="InterPro" id="IPR036872">
    <property type="entry name" value="CH_dom_sf"/>
</dbReference>
<gene>
    <name evidence="3" type="ORF">ZHAS_00017753</name>
</gene>
<dbReference type="GO" id="GO:0008017">
    <property type="term" value="F:microtubule binding"/>
    <property type="evidence" value="ECO:0007669"/>
    <property type="project" value="TreeGrafter"/>
</dbReference>
<sequence length="106" mass="12237">MSDGEILKQLYPKHVDLHNYFRCNSTRNKLINWQTLNQKVLRRLNICLDEGMLLDLATGSNDILEVLLFELMAKQRLESYKYYHNPEPAADGINSDNTATHGEGEQ</sequence>
<dbReference type="GO" id="GO:0051493">
    <property type="term" value="P:regulation of cytoskeleton organization"/>
    <property type="evidence" value="ECO:0007669"/>
    <property type="project" value="TreeGrafter"/>
</dbReference>
<dbReference type="VEuPathDB" id="VectorBase:ASIS011667"/>
<dbReference type="GO" id="GO:0005930">
    <property type="term" value="C:axoneme"/>
    <property type="evidence" value="ECO:0007669"/>
    <property type="project" value="TreeGrafter"/>
</dbReference>
<evidence type="ECO:0000313" key="5">
    <source>
        <dbReference type="Proteomes" id="UP000030765"/>
    </source>
</evidence>
<feature type="region of interest" description="Disordered" evidence="1">
    <location>
        <begin position="86"/>
        <end position="106"/>
    </location>
</feature>
<evidence type="ECO:0000259" key="2">
    <source>
        <dbReference type="Pfam" id="PF06294"/>
    </source>
</evidence>
<dbReference type="EnsemblMetazoa" id="ASIC017753-RA">
    <property type="protein sequence ID" value="ASIC017753-PA"/>
    <property type="gene ID" value="ASIC017753"/>
</dbReference>
<dbReference type="InterPro" id="IPR010441">
    <property type="entry name" value="CH_2"/>
</dbReference>
<proteinExistence type="predicted"/>
<dbReference type="EMBL" id="ATLV01023789">
    <property type="status" value="NOT_ANNOTATED_CDS"/>
    <property type="molecule type" value="Genomic_DNA"/>
</dbReference>
<dbReference type="OMA" id="NTATHGE"/>
<dbReference type="PANTHER" id="PTHR12509:SF9">
    <property type="entry name" value="SPERM FLAGELLAR PROTEIN 1 ISOFORM X1"/>
    <property type="match status" value="1"/>
</dbReference>
<dbReference type="STRING" id="74873.A0A084WH52"/>
<dbReference type="EMBL" id="KE525346">
    <property type="protein sequence ID" value="KFB49546.1"/>
    <property type="molecule type" value="Genomic_DNA"/>
</dbReference>
<keyword evidence="5" id="KW-1185">Reference proteome</keyword>
<dbReference type="PANTHER" id="PTHR12509">
    <property type="entry name" value="SPERMATOGENESIS-ASSOCIATED 4-RELATED"/>
    <property type="match status" value="1"/>
</dbReference>
<reference evidence="3 5" key="1">
    <citation type="journal article" date="2014" name="BMC Genomics">
        <title>Genome sequence of Anopheles sinensis provides insight into genetics basis of mosquito competence for malaria parasites.</title>
        <authorList>
            <person name="Zhou D."/>
            <person name="Zhang D."/>
            <person name="Ding G."/>
            <person name="Shi L."/>
            <person name="Hou Q."/>
            <person name="Ye Y."/>
            <person name="Xu Y."/>
            <person name="Zhou H."/>
            <person name="Xiong C."/>
            <person name="Li S."/>
            <person name="Yu J."/>
            <person name="Hong S."/>
            <person name="Yu X."/>
            <person name="Zou P."/>
            <person name="Chen C."/>
            <person name="Chang X."/>
            <person name="Wang W."/>
            <person name="Lv Y."/>
            <person name="Sun Y."/>
            <person name="Ma L."/>
            <person name="Shen B."/>
            <person name="Zhu C."/>
        </authorList>
    </citation>
    <scope>NUCLEOTIDE SEQUENCE [LARGE SCALE GENOMIC DNA]</scope>
</reference>
<accession>A0A084WH52</accession>
<evidence type="ECO:0000313" key="4">
    <source>
        <dbReference type="EnsemblMetazoa" id="ASIC017753-PA"/>
    </source>
</evidence>
<feature type="domain" description="CH-like" evidence="2">
    <location>
        <begin position="4"/>
        <end position="72"/>
    </location>
</feature>
<reference evidence="4" key="2">
    <citation type="submission" date="2020-05" db="UniProtKB">
        <authorList>
            <consortium name="EnsemblMetazoa"/>
        </authorList>
    </citation>
    <scope>IDENTIFICATION</scope>
</reference>